<feature type="region of interest" description="Disordered" evidence="3">
    <location>
        <begin position="256"/>
        <end position="300"/>
    </location>
</feature>
<dbReference type="GeneID" id="71928275"/>
<dbReference type="Pfam" id="PF13450">
    <property type="entry name" value="NAD_binding_8"/>
    <property type="match status" value="1"/>
</dbReference>
<feature type="compositionally biased region" description="Basic and acidic residues" evidence="3">
    <location>
        <begin position="289"/>
        <end position="300"/>
    </location>
</feature>
<sequence>MSTQPTGQKSDEPSTDEYDVAIVGGGASGLAAAVFTARYGFETVVFDRGPSAIHRCYSIGNYLGFLGIDPAAFLELGRAHAQYEGSEIVDDFVVSVERDADTDGFRLRTQDGCDLTASSVIAASAYNADYLSELDGGEFHESGTHPVDCEEATGRTAIDGLYVAGWLSGSPHQVLISAGHGARVAKSLIEDRRLANGFWEEVAQYWDWQVEGGTYGDESWRQHIDDWVEETIPDDKSISEERRERVTEAVTEERLDFQLSDAEREQRMADGTTLLREHVLGEDPQQQDPKQKQDHEQLEA</sequence>
<protein>
    <submittedName>
        <fullName evidence="4">NAD(P)-binding protein</fullName>
    </submittedName>
</protein>
<dbReference type="PRINTS" id="PR00411">
    <property type="entry name" value="PNDRDTASEI"/>
</dbReference>
<keyword evidence="5" id="KW-1185">Reference proteome</keyword>
<evidence type="ECO:0000256" key="3">
    <source>
        <dbReference type="SAM" id="MobiDB-lite"/>
    </source>
</evidence>
<dbReference type="InterPro" id="IPR036188">
    <property type="entry name" value="FAD/NAD-bd_sf"/>
</dbReference>
<dbReference type="AlphaFoldDB" id="A0A8U0A2H4"/>
<dbReference type="EMBL" id="CP096019">
    <property type="protein sequence ID" value="UPM42187.1"/>
    <property type="molecule type" value="Genomic_DNA"/>
</dbReference>
<dbReference type="KEGG" id="haad:MW046_09470"/>
<keyword evidence="1" id="KW-0285">Flavoprotein</keyword>
<reference evidence="4" key="1">
    <citation type="submission" date="2022-04" db="EMBL/GenBank/DDBJ databases">
        <title>Halocatena sp. nov., isolated from a salt lake.</title>
        <authorList>
            <person name="Cui H.-L."/>
        </authorList>
    </citation>
    <scope>NUCLEOTIDE SEQUENCE</scope>
    <source>
        <strain evidence="4">AD-1</strain>
    </source>
</reference>
<dbReference type="InterPro" id="IPR050097">
    <property type="entry name" value="Ferredoxin-NADP_redctase_2"/>
</dbReference>
<dbReference type="Gene3D" id="3.50.50.60">
    <property type="entry name" value="FAD/NAD(P)-binding domain"/>
    <property type="match status" value="1"/>
</dbReference>
<accession>A0A8U0A2H4</accession>
<evidence type="ECO:0000256" key="1">
    <source>
        <dbReference type="ARBA" id="ARBA00022630"/>
    </source>
</evidence>
<feature type="compositionally biased region" description="Basic and acidic residues" evidence="3">
    <location>
        <begin position="256"/>
        <end position="268"/>
    </location>
</feature>
<organism evidence="4 5">
    <name type="scientific">Halocatena salina</name>
    <dbReference type="NCBI Taxonomy" id="2934340"/>
    <lineage>
        <taxon>Archaea</taxon>
        <taxon>Methanobacteriati</taxon>
        <taxon>Methanobacteriota</taxon>
        <taxon>Stenosarchaea group</taxon>
        <taxon>Halobacteria</taxon>
        <taxon>Halobacteriales</taxon>
        <taxon>Natronomonadaceae</taxon>
        <taxon>Halocatena</taxon>
    </lineage>
</organism>
<evidence type="ECO:0000313" key="5">
    <source>
        <dbReference type="Proteomes" id="UP000831768"/>
    </source>
</evidence>
<evidence type="ECO:0000313" key="4">
    <source>
        <dbReference type="EMBL" id="UPM42187.1"/>
    </source>
</evidence>
<gene>
    <name evidence="4" type="ORF">MW046_09470</name>
</gene>
<dbReference type="GO" id="GO:0016491">
    <property type="term" value="F:oxidoreductase activity"/>
    <property type="evidence" value="ECO:0007669"/>
    <property type="project" value="UniProtKB-KW"/>
</dbReference>
<dbReference type="SUPFAM" id="SSF51905">
    <property type="entry name" value="FAD/NAD(P)-binding domain"/>
    <property type="match status" value="1"/>
</dbReference>
<evidence type="ECO:0000256" key="2">
    <source>
        <dbReference type="ARBA" id="ARBA00023002"/>
    </source>
</evidence>
<keyword evidence="2" id="KW-0560">Oxidoreductase</keyword>
<dbReference type="PANTHER" id="PTHR48105">
    <property type="entry name" value="THIOREDOXIN REDUCTASE 1-RELATED-RELATED"/>
    <property type="match status" value="1"/>
</dbReference>
<name>A0A8U0A2H4_9EURY</name>
<dbReference type="RefSeq" id="WP_247992863.1">
    <property type="nucleotide sequence ID" value="NZ_CP096019.1"/>
</dbReference>
<dbReference type="Proteomes" id="UP000831768">
    <property type="component" value="Chromosome"/>
</dbReference>
<proteinExistence type="predicted"/>